<dbReference type="Gene3D" id="3.40.1800.10">
    <property type="entry name" value="His-Me finger endonucleases"/>
    <property type="match status" value="1"/>
</dbReference>
<dbReference type="InterPro" id="IPR004211">
    <property type="entry name" value="Endonuclease_7"/>
</dbReference>
<dbReference type="InterPro" id="IPR044925">
    <property type="entry name" value="His-Me_finger_sf"/>
</dbReference>
<reference evidence="1" key="1">
    <citation type="journal article" date="2015" name="Nature">
        <title>Complex archaea that bridge the gap between prokaryotes and eukaryotes.</title>
        <authorList>
            <person name="Spang A."/>
            <person name="Saw J.H."/>
            <person name="Jorgensen S.L."/>
            <person name="Zaremba-Niedzwiedzka K."/>
            <person name="Martijn J."/>
            <person name="Lind A.E."/>
            <person name="van Eijk R."/>
            <person name="Schleper C."/>
            <person name="Guy L."/>
            <person name="Ettema T.J."/>
        </authorList>
    </citation>
    <scope>NUCLEOTIDE SEQUENCE</scope>
</reference>
<comment type="caution">
    <text evidence="1">The sequence shown here is derived from an EMBL/GenBank/DDBJ whole genome shotgun (WGS) entry which is preliminary data.</text>
</comment>
<dbReference type="EMBL" id="LAZR01012798">
    <property type="protein sequence ID" value="KKM25050.1"/>
    <property type="molecule type" value="Genomic_DNA"/>
</dbReference>
<accession>A0A0F9LBW0</accession>
<dbReference type="SUPFAM" id="SSF54060">
    <property type="entry name" value="His-Me finger endonucleases"/>
    <property type="match status" value="1"/>
</dbReference>
<evidence type="ECO:0000313" key="1">
    <source>
        <dbReference type="EMBL" id="KKM25050.1"/>
    </source>
</evidence>
<name>A0A0F9LBW0_9ZZZZ</name>
<evidence type="ECO:0008006" key="2">
    <source>
        <dbReference type="Google" id="ProtNLM"/>
    </source>
</evidence>
<sequence>MLLKLCCTCKKEKPIDEFNKNKNTKDGYAFRCRLCRKEKEQSLTVGQKQRKRAWHLRTNYGMTIEEYSRMFEAQQGCCVICGLHQSELDMSLVVDHDHETGRIRGLLCRNCNCRLGHYESGNNWYKENELIISGYIKGKT</sequence>
<dbReference type="Pfam" id="PF02945">
    <property type="entry name" value="Endonuclease_7"/>
    <property type="match status" value="1"/>
</dbReference>
<proteinExistence type="predicted"/>
<gene>
    <name evidence="1" type="ORF">LCGC14_1598870</name>
</gene>
<dbReference type="AlphaFoldDB" id="A0A0F9LBW0"/>
<protein>
    <recommendedName>
        <fullName evidence="2">Recombination endonuclease VII</fullName>
    </recommendedName>
</protein>
<dbReference type="InterPro" id="IPR038563">
    <property type="entry name" value="Endonuclease_7_sf"/>
</dbReference>
<organism evidence="1">
    <name type="scientific">marine sediment metagenome</name>
    <dbReference type="NCBI Taxonomy" id="412755"/>
    <lineage>
        <taxon>unclassified sequences</taxon>
        <taxon>metagenomes</taxon>
        <taxon>ecological metagenomes</taxon>
    </lineage>
</organism>